<evidence type="ECO:0000313" key="2">
    <source>
        <dbReference type="EMBL" id="DAF49487.1"/>
    </source>
</evidence>
<proteinExistence type="predicted"/>
<protein>
    <recommendedName>
        <fullName evidence="1">GmrSD restriction endonucleases N-terminal domain-containing protein</fullName>
    </recommendedName>
</protein>
<accession>A0A8S5SFS3</accession>
<dbReference type="Pfam" id="PF03235">
    <property type="entry name" value="GmrSD_N"/>
    <property type="match status" value="1"/>
</dbReference>
<dbReference type="EMBL" id="BK032583">
    <property type="protein sequence ID" value="DAF49487.1"/>
    <property type="molecule type" value="Genomic_DNA"/>
</dbReference>
<dbReference type="InterPro" id="IPR004919">
    <property type="entry name" value="GmrSD_N"/>
</dbReference>
<dbReference type="PANTHER" id="PTHR37292">
    <property type="entry name" value="VNG6097C"/>
    <property type="match status" value="1"/>
</dbReference>
<evidence type="ECO:0000259" key="1">
    <source>
        <dbReference type="Pfam" id="PF03235"/>
    </source>
</evidence>
<reference evidence="2" key="1">
    <citation type="journal article" date="2021" name="Proc. Natl. Acad. Sci. U.S.A.">
        <title>A Catalog of Tens of Thousands of Viruses from Human Metagenomes Reveals Hidden Associations with Chronic Diseases.</title>
        <authorList>
            <person name="Tisza M.J."/>
            <person name="Buck C.B."/>
        </authorList>
    </citation>
    <scope>NUCLEOTIDE SEQUENCE</scope>
    <source>
        <strain evidence="2">Ct9mC1</strain>
    </source>
</reference>
<sequence>MAYESPLTIAEVIQDISVNKYVLPAIQREYVWGTSQIERLFDSIMQDYPIGAFLFWELSNGQHNLYEFYSFLQKYHEKKCRHNSKIDLKGSENVMAVLDGQQRLTSIYVGLKGSYSYKMPHKQWKNDDAFPERKLYLNIVEPKTESSDKFEFKFLTDDECQNDGTHYWFLVGDILNMKELGDVMNYLMQNIVFSGVYSQEQGQFANNTLSQLFKVIHTQPSISYYKVKSDELDKVLNIFIRVNSGGTVLSYSDLLLSIATAQWDNLDAREEINDCVDNINAIGSGFNVNKDFVLKSALVLTGFSDIAFKVDNFNKENMSKIENNWKTIKKALYQAFQLVSSFGFNRDSLKANNAVIPIAYYLMKIGMPDNFDTSTSATTNREKIKKWLIMSLLKRAFSGQPDNVLRPIRAIIEENGTKEFPIDEIISKLKGTSKTIVFTNDDIENLLEHQYGKGETLTVLMLLYPSLDFNNKFHIDHMYPKSVFTKKSLIKKGVAEDKVQTYIDHVNDLSNLQLLAAIPNIEKQNQDFADWFANTHKTDSDKIQYRTIHYIPDMEYSYANFELFLSERRKNIKAQLESMLL</sequence>
<organism evidence="2">
    <name type="scientific">Siphoviridae sp. ct9mC1</name>
    <dbReference type="NCBI Taxonomy" id="2827794"/>
    <lineage>
        <taxon>Viruses</taxon>
        <taxon>Duplodnaviria</taxon>
        <taxon>Heunggongvirae</taxon>
        <taxon>Uroviricota</taxon>
        <taxon>Caudoviricetes</taxon>
    </lineage>
</organism>
<name>A0A8S5SFS3_9CAUD</name>
<feature type="domain" description="GmrSD restriction endonucleases N-terminal" evidence="1">
    <location>
        <begin position="10"/>
        <end position="257"/>
    </location>
</feature>
<dbReference type="PANTHER" id="PTHR37292:SF2">
    <property type="entry name" value="DUF262 DOMAIN-CONTAINING PROTEIN"/>
    <property type="match status" value="1"/>
</dbReference>